<dbReference type="UniPathway" id="UPA00120">
    <property type="reaction ID" value="UER00203"/>
</dbReference>
<dbReference type="SUPFAM" id="SSF48600">
    <property type="entry name" value="Chorismate mutase II"/>
    <property type="match status" value="1"/>
</dbReference>
<comment type="pathway">
    <text evidence="2">Metabolic intermediate biosynthesis; prephenate biosynthesis; prephenate from chorismate: step 1/1.</text>
</comment>
<dbReference type="NCBIfam" id="TIGR01802">
    <property type="entry name" value="CM_pl-yst"/>
    <property type="match status" value="1"/>
</dbReference>
<dbReference type="EC" id="5.4.99.5" evidence="3 7"/>
<organism evidence="9 10">
    <name type="scientific">Dorcoceras hygrometricum</name>
    <dbReference type="NCBI Taxonomy" id="472368"/>
    <lineage>
        <taxon>Eukaryota</taxon>
        <taxon>Viridiplantae</taxon>
        <taxon>Streptophyta</taxon>
        <taxon>Embryophyta</taxon>
        <taxon>Tracheophyta</taxon>
        <taxon>Spermatophyta</taxon>
        <taxon>Magnoliopsida</taxon>
        <taxon>eudicotyledons</taxon>
        <taxon>Gunneridae</taxon>
        <taxon>Pentapetalae</taxon>
        <taxon>asterids</taxon>
        <taxon>lamiids</taxon>
        <taxon>Lamiales</taxon>
        <taxon>Gesneriaceae</taxon>
        <taxon>Didymocarpoideae</taxon>
        <taxon>Trichosporeae</taxon>
        <taxon>Loxocarpinae</taxon>
        <taxon>Dorcoceras</taxon>
    </lineage>
</organism>
<dbReference type="Proteomes" id="UP000250235">
    <property type="component" value="Unassembled WGS sequence"/>
</dbReference>
<dbReference type="FunFam" id="1.10.590.10:FF:000001">
    <property type="entry name" value="Chorismate mutase"/>
    <property type="match status" value="1"/>
</dbReference>
<keyword evidence="10" id="KW-1185">Reference proteome</keyword>
<dbReference type="GO" id="GO:0005737">
    <property type="term" value="C:cytoplasm"/>
    <property type="evidence" value="ECO:0007669"/>
    <property type="project" value="TreeGrafter"/>
</dbReference>
<dbReference type="InterPro" id="IPR036263">
    <property type="entry name" value="Chorismate_II_sf"/>
</dbReference>
<dbReference type="PROSITE" id="PS51169">
    <property type="entry name" value="CHORISMATE_MUT_3"/>
    <property type="match status" value="1"/>
</dbReference>
<keyword evidence="4 7" id="KW-0028">Amino-acid biosynthesis</keyword>
<evidence type="ECO:0000256" key="1">
    <source>
        <dbReference type="ARBA" id="ARBA00000824"/>
    </source>
</evidence>
<keyword evidence="6 7" id="KW-0413">Isomerase</keyword>
<reference evidence="9 10" key="1">
    <citation type="journal article" date="2015" name="Proc. Natl. Acad. Sci. U.S.A.">
        <title>The resurrection genome of Boea hygrometrica: A blueprint for survival of dehydration.</title>
        <authorList>
            <person name="Xiao L."/>
            <person name="Yang G."/>
            <person name="Zhang L."/>
            <person name="Yang X."/>
            <person name="Zhao S."/>
            <person name="Ji Z."/>
            <person name="Zhou Q."/>
            <person name="Hu M."/>
            <person name="Wang Y."/>
            <person name="Chen M."/>
            <person name="Xu Y."/>
            <person name="Jin H."/>
            <person name="Xiao X."/>
            <person name="Hu G."/>
            <person name="Bao F."/>
            <person name="Hu Y."/>
            <person name="Wan P."/>
            <person name="Li L."/>
            <person name="Deng X."/>
            <person name="Kuang T."/>
            <person name="Xiang C."/>
            <person name="Zhu J.K."/>
            <person name="Oliver M.J."/>
            <person name="He Y."/>
        </authorList>
    </citation>
    <scope>NUCLEOTIDE SEQUENCE [LARGE SCALE GENOMIC DNA]</scope>
    <source>
        <strain evidence="10">cv. XS01</strain>
    </source>
</reference>
<gene>
    <name evidence="9" type="ORF">F511_05426</name>
</gene>
<evidence type="ECO:0000259" key="8">
    <source>
        <dbReference type="Pfam" id="PF01817"/>
    </source>
</evidence>
<feature type="domain" description="Chorismate mutase" evidence="8">
    <location>
        <begin position="200"/>
        <end position="311"/>
    </location>
</feature>
<dbReference type="InterPro" id="IPR037039">
    <property type="entry name" value="CM_AroQ_sf_eucaryotic"/>
</dbReference>
<keyword evidence="5 7" id="KW-0057">Aromatic amino acid biosynthesis</keyword>
<dbReference type="PANTHER" id="PTHR21145:SF0">
    <property type="entry name" value="CHORISMATE MUTASE 1, CHLOROPLASTIC"/>
    <property type="match status" value="1"/>
</dbReference>
<dbReference type="InterPro" id="IPR008238">
    <property type="entry name" value="Chorismate_mutase_AroQ_euk"/>
</dbReference>
<dbReference type="Pfam" id="PF01817">
    <property type="entry name" value="CM_2"/>
    <property type="match status" value="1"/>
</dbReference>
<dbReference type="PANTHER" id="PTHR21145">
    <property type="entry name" value="CHORISMATE MUTASE"/>
    <property type="match status" value="1"/>
</dbReference>
<dbReference type="EMBL" id="KV005921">
    <property type="protein sequence ID" value="KZV33303.1"/>
    <property type="molecule type" value="Genomic_DNA"/>
</dbReference>
<evidence type="ECO:0000313" key="10">
    <source>
        <dbReference type="Proteomes" id="UP000250235"/>
    </source>
</evidence>
<dbReference type="GO" id="GO:0008652">
    <property type="term" value="P:amino acid biosynthetic process"/>
    <property type="evidence" value="ECO:0007669"/>
    <property type="project" value="UniProtKB-KW"/>
</dbReference>
<proteinExistence type="predicted"/>
<dbReference type="PIRSF" id="PIRSF017318">
    <property type="entry name" value="Chor_mut_AroQ_eu"/>
    <property type="match status" value="1"/>
</dbReference>
<dbReference type="GO" id="GO:0046417">
    <property type="term" value="P:chorismate metabolic process"/>
    <property type="evidence" value="ECO:0007669"/>
    <property type="project" value="InterPro"/>
</dbReference>
<evidence type="ECO:0000256" key="3">
    <source>
        <dbReference type="ARBA" id="ARBA00012404"/>
    </source>
</evidence>
<comment type="catalytic activity">
    <reaction evidence="1 7">
        <text>chorismate = prephenate</text>
        <dbReference type="Rhea" id="RHEA:13897"/>
        <dbReference type="ChEBI" id="CHEBI:29748"/>
        <dbReference type="ChEBI" id="CHEBI:29934"/>
        <dbReference type="EC" id="5.4.99.5"/>
    </reaction>
</comment>
<accession>A0A2Z7BFU2</accession>
<dbReference type="AlphaFoldDB" id="A0A2Z7BFU2"/>
<dbReference type="OrthoDB" id="191918at2759"/>
<evidence type="ECO:0000256" key="6">
    <source>
        <dbReference type="ARBA" id="ARBA00023235"/>
    </source>
</evidence>
<dbReference type="GO" id="GO:0004106">
    <property type="term" value="F:chorismate mutase activity"/>
    <property type="evidence" value="ECO:0007669"/>
    <property type="project" value="UniProtKB-UniRule"/>
</dbReference>
<name>A0A2Z7BFU2_9LAMI</name>
<protein>
    <recommendedName>
        <fullName evidence="3 7">Chorismate mutase</fullName>
        <ecNumber evidence="3 7">5.4.99.5</ecNumber>
    </recommendedName>
</protein>
<dbReference type="InterPro" id="IPR002701">
    <property type="entry name" value="CM_II_prokaryot"/>
</dbReference>
<evidence type="ECO:0000256" key="2">
    <source>
        <dbReference type="ARBA" id="ARBA00004817"/>
    </source>
</evidence>
<evidence type="ECO:0000256" key="5">
    <source>
        <dbReference type="ARBA" id="ARBA00023141"/>
    </source>
</evidence>
<evidence type="ECO:0000313" key="9">
    <source>
        <dbReference type="EMBL" id="KZV33303.1"/>
    </source>
</evidence>
<dbReference type="Gene3D" id="1.10.590.10">
    <property type="entry name" value="Chorismate mutase, AroQ class superfamily, eukaryotic"/>
    <property type="match status" value="1"/>
</dbReference>
<dbReference type="GO" id="GO:0009073">
    <property type="term" value="P:aromatic amino acid family biosynthetic process"/>
    <property type="evidence" value="ECO:0007669"/>
    <property type="project" value="UniProtKB-UniRule"/>
</dbReference>
<sequence>MEARMLRTVNSKVSLPNTLFAPPTCRKNRNFRVPNSRFQEPGILAIQVSAAPVGSVSYPLRLAPKTRVDETQSYTLEGIRNSLIQQEDSIIFSLVERAQFCYNAETYDPNGSLDGFQGSLLEYIVRETEKLHAKVGRYKSPDEHPFFPDDLPEPILPPLEYPKVLRPAADAININVQIWDMYFRSFLPRLVKEGDDGNYGSAATCDIICLQVLSKRIHYGKFVAEAKFRASQDAYKSAIVTQDRAQLMDLLTHPAVEEAVKRRVEEKTRRFGQELTIDGVEDVANPVYKINPRLVADLYDNWIMPLTKQVQVEYLLRRLD</sequence>
<evidence type="ECO:0000256" key="4">
    <source>
        <dbReference type="ARBA" id="ARBA00022605"/>
    </source>
</evidence>
<evidence type="ECO:0000256" key="7">
    <source>
        <dbReference type="PIRNR" id="PIRNR017318"/>
    </source>
</evidence>